<accession>A0ABU9K3K7</accession>
<feature type="domain" description="SLH" evidence="3">
    <location>
        <begin position="32"/>
        <end position="95"/>
    </location>
</feature>
<dbReference type="InterPro" id="IPR054604">
    <property type="entry name" value="SbsC_Big-like"/>
</dbReference>
<dbReference type="Gene3D" id="2.60.40.1080">
    <property type="match status" value="1"/>
</dbReference>
<dbReference type="InterPro" id="IPR008964">
    <property type="entry name" value="Invasin/intimin_cell_adhesion"/>
</dbReference>
<dbReference type="Pfam" id="PF00395">
    <property type="entry name" value="SLH"/>
    <property type="match status" value="3"/>
</dbReference>
<comment type="caution">
    <text evidence="4">The sequence shown here is derived from an EMBL/GenBank/DDBJ whole genome shotgun (WGS) entry which is preliminary data.</text>
</comment>
<dbReference type="InterPro" id="IPR001119">
    <property type="entry name" value="SLH_dom"/>
</dbReference>
<feature type="domain" description="SLH" evidence="3">
    <location>
        <begin position="96"/>
        <end position="150"/>
    </location>
</feature>
<organism evidence="4 5">
    <name type="scientific">Caldifermentibacillus hisashii</name>
    <dbReference type="NCBI Taxonomy" id="996558"/>
    <lineage>
        <taxon>Bacteria</taxon>
        <taxon>Bacillati</taxon>
        <taxon>Bacillota</taxon>
        <taxon>Bacilli</taxon>
        <taxon>Bacillales</taxon>
        <taxon>Bacillaceae</taxon>
        <taxon>Caldifermentibacillus</taxon>
    </lineage>
</organism>
<protein>
    <submittedName>
        <fullName evidence="4">S-layer homology domain-containing protein</fullName>
    </submittedName>
</protein>
<dbReference type="InterPro" id="IPR051465">
    <property type="entry name" value="Cell_Envelope_Struct_Comp"/>
</dbReference>
<keyword evidence="5" id="KW-1185">Reference proteome</keyword>
<dbReference type="InterPro" id="IPR014755">
    <property type="entry name" value="Cu-Rt/internalin_Ig-like"/>
</dbReference>
<dbReference type="Gene3D" id="2.60.40.1220">
    <property type="match status" value="1"/>
</dbReference>
<dbReference type="Pfam" id="PF22359">
    <property type="entry name" value="Big-like"/>
    <property type="match status" value="1"/>
</dbReference>
<dbReference type="InterPro" id="IPR006311">
    <property type="entry name" value="TAT_signal"/>
</dbReference>
<proteinExistence type="predicted"/>
<evidence type="ECO:0000259" key="3">
    <source>
        <dbReference type="PROSITE" id="PS51272"/>
    </source>
</evidence>
<keyword evidence="1 2" id="KW-0732">Signal</keyword>
<dbReference type="SUPFAM" id="SSF49373">
    <property type="entry name" value="Invasin/intimin cell-adhesion fragments"/>
    <property type="match status" value="1"/>
</dbReference>
<feature type="domain" description="SLH" evidence="3">
    <location>
        <begin position="151"/>
        <end position="214"/>
    </location>
</feature>
<evidence type="ECO:0000313" key="4">
    <source>
        <dbReference type="EMBL" id="MEL3959042.1"/>
    </source>
</evidence>
<dbReference type="PANTHER" id="PTHR43308">
    <property type="entry name" value="OUTER MEMBRANE PROTEIN ALPHA-RELATED"/>
    <property type="match status" value="1"/>
</dbReference>
<gene>
    <name evidence="4" type="ORF">NST17_17960</name>
</gene>
<dbReference type="RefSeq" id="WP_342020789.1">
    <property type="nucleotide sequence ID" value="NZ_JBBYAK010000001.1"/>
</dbReference>
<reference evidence="4 5" key="1">
    <citation type="submission" date="2024-03" db="EMBL/GenBank/DDBJ databases">
        <title>Bacilli Hybrid Assemblies.</title>
        <authorList>
            <person name="Kovac J."/>
        </authorList>
    </citation>
    <scope>NUCLEOTIDE SEQUENCE [LARGE SCALE GENOMIC DNA]</scope>
    <source>
        <strain evidence="4 5">FSL M8-0022</strain>
    </source>
</reference>
<evidence type="ECO:0000256" key="1">
    <source>
        <dbReference type="ARBA" id="ARBA00022729"/>
    </source>
</evidence>
<evidence type="ECO:0000313" key="5">
    <source>
        <dbReference type="Proteomes" id="UP001459714"/>
    </source>
</evidence>
<feature type="signal peptide" evidence="2">
    <location>
        <begin position="1"/>
        <end position="31"/>
    </location>
</feature>
<dbReference type="EMBL" id="JBBYAK010000001">
    <property type="protein sequence ID" value="MEL3959042.1"/>
    <property type="molecule type" value="Genomic_DNA"/>
</dbReference>
<sequence>MAKQKTSRKAFATTAAAVMAATAVTPVAAFAASKTSFPDVPAGEYAEAINNLAGQGILNGFEDGTFRPNDPVLREQAAKILATALKLDTTGTENYPDVSPDNWSYKYIVAVTKAGIFGGDENGNFNPFANLTRQEAAKIIVKAFDFTGSSELTFGDKANIQSWAVPYVKTAVANGILKGDDQGNFNPNANIKRGDFALMIQRALNAVENAKTPKVESVSAINPTTLKLEGEGLKNLKAENVTVDGNKVVAITPAADGKSATVTLESKLAPNADVTVSVTVNGEKKDFTTKFEYKVTSVSIDPQTFDDDRANQKVKFKVNGEDADIDYLKLAGYNVTFVAKKADGTAANNFFDNNAATNTSSTGVISHPVTIGEYTVEVQVTRAGEALVTDTATVKIVNLDAAATAINSVTFYNFGNDKNNDSNYNTSLVKDDYQMNSTTLVAGEKAAVYKVEATVAGEKVVVPATDFEVKTSNPAVVSVDSKGVLTAESAGTATITVKVGEVTKTFNFTVTNTARKLSKVTVEPSSVSIVKVYTKDVKVKTLDQYGDPYLVGNSADIDEVVPVGVDGSAPVVSGVDVLTDGENSVGEVTLHLKAEEAGKGTVYFKDATGKVLGSFYVNVSAVDNTGSQKLEIISKAPASTDNTLDLQADKTVTYQLSRYNTQGIYVDPVDLENYEIEVVNGTVAQAQFVDKAGKPTGTSPTPIQANAKITGAAGDSGFIITGLKAGKTDILLKDTASGKVEKITITVVDSPIEIKSVNFKSVPTVDYVGAKINYEDVLDVTYSNYDDIVNGITLSKSTLHKVRISEDSGTEGVLYLDVDGDANYTSGIDTDLGKLVLTATADSTFAPLSTDSAVVGYTTDANVKGTLLFKVLTDPSDEKTAIAATAVTVEVK</sequence>
<dbReference type="PANTHER" id="PTHR43308:SF5">
    <property type="entry name" value="S-LAYER PROTEIN _ PEPTIDOGLYCAN ENDO-BETA-N-ACETYLGLUCOSAMINIDASE"/>
    <property type="match status" value="1"/>
</dbReference>
<dbReference type="Proteomes" id="UP001459714">
    <property type="component" value="Unassembled WGS sequence"/>
</dbReference>
<dbReference type="PROSITE" id="PS51318">
    <property type="entry name" value="TAT"/>
    <property type="match status" value="1"/>
</dbReference>
<feature type="chain" id="PRO_5045963302" evidence="2">
    <location>
        <begin position="32"/>
        <end position="892"/>
    </location>
</feature>
<dbReference type="PROSITE" id="PS51272">
    <property type="entry name" value="SLH"/>
    <property type="match status" value="3"/>
</dbReference>
<evidence type="ECO:0000256" key="2">
    <source>
        <dbReference type="SAM" id="SignalP"/>
    </source>
</evidence>
<name>A0ABU9K3K7_9BACI</name>